<dbReference type="eggNOG" id="ENOG5032EPT">
    <property type="taxonomic scope" value="Bacteria"/>
</dbReference>
<evidence type="ECO:0000313" key="1">
    <source>
        <dbReference type="EMBL" id="EZH74737.1"/>
    </source>
</evidence>
<comment type="caution">
    <text evidence="1">The sequence shown here is derived from an EMBL/GenBank/DDBJ whole genome shotgun (WGS) entry which is preliminary data.</text>
</comment>
<evidence type="ECO:0000313" key="2">
    <source>
        <dbReference type="Proteomes" id="UP000023541"/>
    </source>
</evidence>
<reference evidence="1 2" key="1">
    <citation type="submission" date="2014-04" db="EMBL/GenBank/DDBJ databases">
        <title>Aquimarina sp. 22II-S11-z7 Genome Sequencing.</title>
        <authorList>
            <person name="Lai Q."/>
        </authorList>
    </citation>
    <scope>NUCLEOTIDE SEQUENCE [LARGE SCALE GENOMIC DNA]</scope>
    <source>
        <strain evidence="1 2">22II-S11-z7</strain>
    </source>
</reference>
<gene>
    <name evidence="1" type="ORF">ATO12_08330</name>
</gene>
<dbReference type="STRING" id="1317122.ATO12_08330"/>
<name>A0A023BXC1_9FLAO</name>
<dbReference type="EMBL" id="AQRA01000002">
    <property type="protein sequence ID" value="EZH74737.1"/>
    <property type="molecule type" value="Genomic_DNA"/>
</dbReference>
<dbReference type="Proteomes" id="UP000023541">
    <property type="component" value="Unassembled WGS sequence"/>
</dbReference>
<dbReference type="OrthoDB" id="594984at2"/>
<dbReference type="RefSeq" id="WP_034239499.1">
    <property type="nucleotide sequence ID" value="NZ_AQRA01000002.1"/>
</dbReference>
<evidence type="ECO:0008006" key="3">
    <source>
        <dbReference type="Google" id="ProtNLM"/>
    </source>
</evidence>
<dbReference type="AlphaFoldDB" id="A0A023BXC1"/>
<proteinExistence type="predicted"/>
<dbReference type="SUPFAM" id="SSF53137">
    <property type="entry name" value="Translational machinery components"/>
    <property type="match status" value="1"/>
</dbReference>
<keyword evidence="2" id="KW-1185">Reference proteome</keyword>
<accession>A0A023BXC1</accession>
<sequence length="140" mass="16209">MKHIGIWIDKEKAHIISVKEDSEDMTTVLSEIENFRIHGGSGTRLKGGPQDVVQDSKYLEREKHQFKAYFKKIVPLIKDADRIVIYGPAETGEKFNKELTTHYKDVGEKVKDVLKADSMTDNQTKALMRSYFKKDQQRIH</sequence>
<protein>
    <recommendedName>
        <fullName evidence="3">Host attachment protein</fullName>
    </recommendedName>
</protein>
<organism evidence="1 2">
    <name type="scientific">Aquimarina atlantica</name>
    <dbReference type="NCBI Taxonomy" id="1317122"/>
    <lineage>
        <taxon>Bacteria</taxon>
        <taxon>Pseudomonadati</taxon>
        <taxon>Bacteroidota</taxon>
        <taxon>Flavobacteriia</taxon>
        <taxon>Flavobacteriales</taxon>
        <taxon>Flavobacteriaceae</taxon>
        <taxon>Aquimarina</taxon>
    </lineage>
</organism>